<dbReference type="VEuPathDB" id="VectorBase:CPIJ010178"/>
<protein>
    <recommendedName>
        <fullName evidence="4">EF-hand domain-containing protein</fullName>
    </recommendedName>
</protein>
<dbReference type="Proteomes" id="UP000002320">
    <property type="component" value="Unassembled WGS sequence"/>
</dbReference>
<evidence type="ECO:0000313" key="1">
    <source>
        <dbReference type="EMBL" id="EDS34053.1"/>
    </source>
</evidence>
<gene>
    <name evidence="2" type="primary">6042691</name>
    <name evidence="1" type="ORF">CpipJ_CPIJ010178</name>
</gene>
<keyword evidence="3" id="KW-1185">Reference proteome</keyword>
<evidence type="ECO:0000313" key="2">
    <source>
        <dbReference type="EnsemblMetazoa" id="CPIJ010178-PA"/>
    </source>
</evidence>
<dbReference type="AlphaFoldDB" id="B0WSU3"/>
<dbReference type="EMBL" id="DS232076">
    <property type="protein sequence ID" value="EDS34053.1"/>
    <property type="molecule type" value="Genomic_DNA"/>
</dbReference>
<dbReference type="Gene3D" id="1.10.238.10">
    <property type="entry name" value="EF-hand"/>
    <property type="match status" value="1"/>
</dbReference>
<evidence type="ECO:0000313" key="3">
    <source>
        <dbReference type="Proteomes" id="UP000002320"/>
    </source>
</evidence>
<dbReference type="eggNOG" id="KOG4666">
    <property type="taxonomic scope" value="Eukaryota"/>
</dbReference>
<dbReference type="InterPro" id="IPR011992">
    <property type="entry name" value="EF-hand-dom_pair"/>
</dbReference>
<proteinExistence type="predicted"/>
<dbReference type="SUPFAM" id="SSF47473">
    <property type="entry name" value="EF-hand"/>
    <property type="match status" value="1"/>
</dbReference>
<name>B0WSU3_CULQU</name>
<reference evidence="1" key="1">
    <citation type="submission" date="2007-03" db="EMBL/GenBank/DDBJ databases">
        <title>Annotation of Culex pipiens quinquefasciatus.</title>
        <authorList>
            <consortium name="The Broad Institute Genome Sequencing Platform"/>
            <person name="Atkinson P.W."/>
            <person name="Hemingway J."/>
            <person name="Christensen B.M."/>
            <person name="Higgs S."/>
            <person name="Kodira C."/>
            <person name="Hannick L."/>
            <person name="Megy K."/>
            <person name="O'Leary S."/>
            <person name="Pearson M."/>
            <person name="Haas B.J."/>
            <person name="Mauceli E."/>
            <person name="Wortman J.R."/>
            <person name="Lee N.H."/>
            <person name="Guigo R."/>
            <person name="Stanke M."/>
            <person name="Alvarado L."/>
            <person name="Amedeo P."/>
            <person name="Antoine C.H."/>
            <person name="Arensburger P."/>
            <person name="Bidwell S.L."/>
            <person name="Crawford M."/>
            <person name="Camaro F."/>
            <person name="Devon K."/>
            <person name="Engels R."/>
            <person name="Hammond M."/>
            <person name="Howarth C."/>
            <person name="Koehrsen M."/>
            <person name="Lawson D."/>
            <person name="Montgomery P."/>
            <person name="Nene V."/>
            <person name="Nusbaum C."/>
            <person name="Puiu D."/>
            <person name="Romero-Severson J."/>
            <person name="Severson D.W."/>
            <person name="Shumway M."/>
            <person name="Sisk P."/>
            <person name="Stolte C."/>
            <person name="Zeng Q."/>
            <person name="Eisenstadt E."/>
            <person name="Fraser-Liggett C."/>
            <person name="Strausberg R."/>
            <person name="Galagan J."/>
            <person name="Birren B."/>
            <person name="Collins F.H."/>
        </authorList>
    </citation>
    <scope>NUCLEOTIDE SEQUENCE [LARGE SCALE GENOMIC DNA]</scope>
    <source>
        <strain evidence="1">JHB</strain>
    </source>
</reference>
<dbReference type="STRING" id="7176.B0WSU3"/>
<dbReference type="KEGG" id="cqu:CpipJ_CPIJ010178"/>
<organism>
    <name type="scientific">Culex quinquefasciatus</name>
    <name type="common">Southern house mosquito</name>
    <name type="synonym">Culex pungens</name>
    <dbReference type="NCBI Taxonomy" id="7176"/>
    <lineage>
        <taxon>Eukaryota</taxon>
        <taxon>Metazoa</taxon>
        <taxon>Ecdysozoa</taxon>
        <taxon>Arthropoda</taxon>
        <taxon>Hexapoda</taxon>
        <taxon>Insecta</taxon>
        <taxon>Pterygota</taxon>
        <taxon>Neoptera</taxon>
        <taxon>Endopterygota</taxon>
        <taxon>Diptera</taxon>
        <taxon>Nematocera</taxon>
        <taxon>Culicoidea</taxon>
        <taxon>Culicidae</taxon>
        <taxon>Culicinae</taxon>
        <taxon>Culicini</taxon>
        <taxon>Culex</taxon>
        <taxon>Culex</taxon>
    </lineage>
</organism>
<sequence>MLSSSSKSNSPIFFSSFCSGAAAAAAAPPDGIEDRFSRPKAISYSTDLPFSSMTSLVMRVESASIPTDRRFENCATAANDPERSMTVIDFREYLLMSLFLITLYSPKLNFVKALFYLYGDHGKVSREAFHSTLQYLVKITPPEADAIFLSADSGNLGEISFDQFTSVLDKFPAIQKKLQKNNDPNNLRLT</sequence>
<dbReference type="EnsemblMetazoa" id="CPIJ010178-RA">
    <property type="protein sequence ID" value="CPIJ010178-PA"/>
    <property type="gene ID" value="CPIJ010178"/>
</dbReference>
<dbReference type="HOGENOM" id="CLU_1429317_0_0_1"/>
<dbReference type="InParanoid" id="B0WSU3"/>
<reference evidence="2" key="2">
    <citation type="submission" date="2020-05" db="UniProtKB">
        <authorList>
            <consortium name="EnsemblMetazoa"/>
        </authorList>
    </citation>
    <scope>IDENTIFICATION</scope>
    <source>
        <strain evidence="2">JHB</strain>
    </source>
</reference>
<dbReference type="OrthoDB" id="272512at2759"/>
<accession>B0WSU3</accession>
<evidence type="ECO:0008006" key="4">
    <source>
        <dbReference type="Google" id="ProtNLM"/>
    </source>
</evidence>
<dbReference type="VEuPathDB" id="VectorBase:CQUJHB009634"/>